<protein>
    <submittedName>
        <fullName evidence="1">Uncharacterized protein</fullName>
    </submittedName>
</protein>
<organism evidence="1 2">
    <name type="scientific">Carpinus fangiana</name>
    <dbReference type="NCBI Taxonomy" id="176857"/>
    <lineage>
        <taxon>Eukaryota</taxon>
        <taxon>Viridiplantae</taxon>
        <taxon>Streptophyta</taxon>
        <taxon>Embryophyta</taxon>
        <taxon>Tracheophyta</taxon>
        <taxon>Spermatophyta</taxon>
        <taxon>Magnoliopsida</taxon>
        <taxon>eudicotyledons</taxon>
        <taxon>Gunneridae</taxon>
        <taxon>Pentapetalae</taxon>
        <taxon>rosids</taxon>
        <taxon>fabids</taxon>
        <taxon>Fagales</taxon>
        <taxon>Betulaceae</taxon>
        <taxon>Carpinus</taxon>
    </lineage>
</organism>
<proteinExistence type="predicted"/>
<dbReference type="Proteomes" id="UP000327013">
    <property type="component" value="Unassembled WGS sequence"/>
</dbReference>
<dbReference type="AlphaFoldDB" id="A0A5N6KS54"/>
<accession>A0A5N6KS54</accession>
<name>A0A5N6KS54_9ROSI</name>
<sequence>MRCGLSNVPRTILVRDPACAPAMGSMALVENPGLHPTQQAVSERLASPDGAVLTGPFPVACGGEFSARVNAIFHSAQYCNPGALPNRTGVVGAGSSISFTQHRGPDHRLCVGDFVELLE</sequence>
<dbReference type="EMBL" id="VIBQ01000011">
    <property type="protein sequence ID" value="KAB8340718.1"/>
    <property type="molecule type" value="Genomic_DNA"/>
</dbReference>
<keyword evidence="2" id="KW-1185">Reference proteome</keyword>
<evidence type="ECO:0000313" key="1">
    <source>
        <dbReference type="EMBL" id="KAB8340718.1"/>
    </source>
</evidence>
<reference evidence="1 2" key="1">
    <citation type="submission" date="2019-06" db="EMBL/GenBank/DDBJ databases">
        <title>A chromosomal-level reference genome of Carpinus fangiana (Coryloideae, Betulaceae).</title>
        <authorList>
            <person name="Yang X."/>
            <person name="Wang Z."/>
            <person name="Zhang L."/>
            <person name="Hao G."/>
            <person name="Liu J."/>
            <person name="Yang Y."/>
        </authorList>
    </citation>
    <scope>NUCLEOTIDE SEQUENCE [LARGE SCALE GENOMIC DNA]</scope>
    <source>
        <strain evidence="1">Cfa_2016G</strain>
        <tissue evidence="1">Leaf</tissue>
    </source>
</reference>
<comment type="caution">
    <text evidence="1">The sequence shown here is derived from an EMBL/GenBank/DDBJ whole genome shotgun (WGS) entry which is preliminary data.</text>
</comment>
<gene>
    <name evidence="1" type="ORF">FH972_022281</name>
</gene>
<evidence type="ECO:0000313" key="2">
    <source>
        <dbReference type="Proteomes" id="UP000327013"/>
    </source>
</evidence>